<dbReference type="GeneID" id="25918100"/>
<dbReference type="AlphaFoldDB" id="A0A0L0EZM2"/>
<evidence type="ECO:0000313" key="2">
    <source>
        <dbReference type="Proteomes" id="UP000054560"/>
    </source>
</evidence>
<organism evidence="1 2">
    <name type="scientific">Sphaeroforma arctica JP610</name>
    <dbReference type="NCBI Taxonomy" id="667725"/>
    <lineage>
        <taxon>Eukaryota</taxon>
        <taxon>Ichthyosporea</taxon>
        <taxon>Ichthyophonida</taxon>
        <taxon>Sphaeroforma</taxon>
    </lineage>
</organism>
<proteinExistence type="predicted"/>
<feature type="non-terminal residue" evidence="1">
    <location>
        <position position="112"/>
    </location>
</feature>
<reference evidence="1 2" key="1">
    <citation type="submission" date="2011-02" db="EMBL/GenBank/DDBJ databases">
        <title>The Genome Sequence of Sphaeroforma arctica JP610.</title>
        <authorList>
            <consortium name="The Broad Institute Genome Sequencing Platform"/>
            <person name="Russ C."/>
            <person name="Cuomo C."/>
            <person name="Young S.K."/>
            <person name="Zeng Q."/>
            <person name="Gargeya S."/>
            <person name="Alvarado L."/>
            <person name="Berlin A."/>
            <person name="Chapman S.B."/>
            <person name="Chen Z."/>
            <person name="Freedman E."/>
            <person name="Gellesch M."/>
            <person name="Goldberg J."/>
            <person name="Griggs A."/>
            <person name="Gujja S."/>
            <person name="Heilman E."/>
            <person name="Heiman D."/>
            <person name="Howarth C."/>
            <person name="Mehta T."/>
            <person name="Neiman D."/>
            <person name="Pearson M."/>
            <person name="Roberts A."/>
            <person name="Saif S."/>
            <person name="Shea T."/>
            <person name="Shenoy N."/>
            <person name="Sisk P."/>
            <person name="Stolte C."/>
            <person name="Sykes S."/>
            <person name="White J."/>
            <person name="Yandava C."/>
            <person name="Burger G."/>
            <person name="Gray M.W."/>
            <person name="Holland P.W.H."/>
            <person name="King N."/>
            <person name="Lang F.B.F."/>
            <person name="Roger A.J."/>
            <person name="Ruiz-Trillo I."/>
            <person name="Haas B."/>
            <person name="Nusbaum C."/>
            <person name="Birren B."/>
        </authorList>
    </citation>
    <scope>NUCLEOTIDE SEQUENCE [LARGE SCALE GENOMIC DNA]</scope>
    <source>
        <strain evidence="1 2">JP610</strain>
    </source>
</reference>
<name>A0A0L0EZM2_9EUKA</name>
<keyword evidence="2" id="KW-1185">Reference proteome</keyword>
<evidence type="ECO:0000313" key="1">
    <source>
        <dbReference type="EMBL" id="KNC69887.1"/>
    </source>
</evidence>
<accession>A0A0L0EZM2</accession>
<dbReference type="EMBL" id="KQ252938">
    <property type="protein sequence ID" value="KNC69887.1"/>
    <property type="molecule type" value="Genomic_DNA"/>
</dbReference>
<gene>
    <name evidence="1" type="ORF">SARC_17596</name>
</gene>
<sequence>MYTPSHYLAKEKIQDSFALSKVELPRPQLEVVQVFINYRGSLPRIQNFELKERMPKMMLWDCLDDVYRKPEAKAFIRGCSKCDFRKLQSIWVLSGSGDAGIRLAEGTTDKNN</sequence>
<protein>
    <submittedName>
        <fullName evidence="1">Uncharacterized protein</fullName>
    </submittedName>
</protein>
<dbReference type="Proteomes" id="UP000054560">
    <property type="component" value="Unassembled WGS sequence"/>
</dbReference>
<dbReference type="RefSeq" id="XP_014143789.1">
    <property type="nucleotide sequence ID" value="XM_014288314.1"/>
</dbReference>